<organism evidence="2 3">
    <name type="scientific">Petrolisthes cinctipes</name>
    <name type="common">Flat porcelain crab</name>
    <dbReference type="NCBI Taxonomy" id="88211"/>
    <lineage>
        <taxon>Eukaryota</taxon>
        <taxon>Metazoa</taxon>
        <taxon>Ecdysozoa</taxon>
        <taxon>Arthropoda</taxon>
        <taxon>Crustacea</taxon>
        <taxon>Multicrustacea</taxon>
        <taxon>Malacostraca</taxon>
        <taxon>Eumalacostraca</taxon>
        <taxon>Eucarida</taxon>
        <taxon>Decapoda</taxon>
        <taxon>Pleocyemata</taxon>
        <taxon>Anomura</taxon>
        <taxon>Galatheoidea</taxon>
        <taxon>Porcellanidae</taxon>
        <taxon>Petrolisthes</taxon>
    </lineage>
</organism>
<dbReference type="Proteomes" id="UP001286313">
    <property type="component" value="Unassembled WGS sequence"/>
</dbReference>
<proteinExistence type="predicted"/>
<evidence type="ECO:0000256" key="1">
    <source>
        <dbReference type="SAM" id="MobiDB-lite"/>
    </source>
</evidence>
<name>A0AAE1L0Y2_PETCI</name>
<accession>A0AAE1L0Y2</accession>
<comment type="caution">
    <text evidence="2">The sequence shown here is derived from an EMBL/GenBank/DDBJ whole genome shotgun (WGS) entry which is preliminary data.</text>
</comment>
<dbReference type="AlphaFoldDB" id="A0AAE1L0Y2"/>
<feature type="region of interest" description="Disordered" evidence="1">
    <location>
        <begin position="49"/>
        <end position="80"/>
    </location>
</feature>
<sequence>MKVKFHGHKKVKFAFWMAAMEHNTGYKSASLLDKILGGETAARGLEIQEERRIMGSTKENVERRKTAESTEDSDYTHGGH</sequence>
<gene>
    <name evidence="2" type="ORF">Pcinc_003694</name>
</gene>
<dbReference type="EMBL" id="JAWQEG010000259">
    <property type="protein sequence ID" value="KAK3892461.1"/>
    <property type="molecule type" value="Genomic_DNA"/>
</dbReference>
<evidence type="ECO:0000313" key="3">
    <source>
        <dbReference type="Proteomes" id="UP001286313"/>
    </source>
</evidence>
<protein>
    <submittedName>
        <fullName evidence="2">Uncharacterized protein</fullName>
    </submittedName>
</protein>
<keyword evidence="3" id="KW-1185">Reference proteome</keyword>
<reference evidence="2" key="1">
    <citation type="submission" date="2023-10" db="EMBL/GenBank/DDBJ databases">
        <title>Genome assemblies of two species of porcelain crab, Petrolisthes cinctipes and Petrolisthes manimaculis (Anomura: Porcellanidae).</title>
        <authorList>
            <person name="Angst P."/>
        </authorList>
    </citation>
    <scope>NUCLEOTIDE SEQUENCE</scope>
    <source>
        <strain evidence="2">PB745_01</strain>
        <tissue evidence="2">Gill</tissue>
    </source>
</reference>
<evidence type="ECO:0000313" key="2">
    <source>
        <dbReference type="EMBL" id="KAK3892461.1"/>
    </source>
</evidence>